<dbReference type="InterPro" id="IPR001304">
    <property type="entry name" value="C-type_lectin-like"/>
</dbReference>
<dbReference type="AlphaFoldDB" id="A0A8J1XT10"/>
<gene>
    <name evidence="1" type="ORF">OFUS_LOCUS6217</name>
</gene>
<dbReference type="Gene3D" id="3.10.100.10">
    <property type="entry name" value="Mannose-Binding Protein A, subunit A"/>
    <property type="match status" value="1"/>
</dbReference>
<dbReference type="Proteomes" id="UP000749559">
    <property type="component" value="Unassembled WGS sequence"/>
</dbReference>
<name>A0A8J1XT10_OWEFU</name>
<reference evidence="1" key="1">
    <citation type="submission" date="2022-03" db="EMBL/GenBank/DDBJ databases">
        <authorList>
            <person name="Martin C."/>
        </authorList>
    </citation>
    <scope>NUCLEOTIDE SEQUENCE</scope>
</reference>
<dbReference type="PROSITE" id="PS50041">
    <property type="entry name" value="C_TYPE_LECTIN_2"/>
    <property type="match status" value="1"/>
</dbReference>
<dbReference type="Pfam" id="PF00059">
    <property type="entry name" value="Lectin_C"/>
    <property type="match status" value="1"/>
</dbReference>
<dbReference type="InterPro" id="IPR016186">
    <property type="entry name" value="C-type_lectin-like/link_sf"/>
</dbReference>
<dbReference type="CDD" id="cd00037">
    <property type="entry name" value="CLECT"/>
    <property type="match status" value="1"/>
</dbReference>
<feature type="non-terminal residue" evidence="1">
    <location>
        <position position="105"/>
    </location>
</feature>
<evidence type="ECO:0000313" key="2">
    <source>
        <dbReference type="Proteomes" id="UP000749559"/>
    </source>
</evidence>
<proteinExistence type="predicted"/>
<evidence type="ECO:0000313" key="1">
    <source>
        <dbReference type="EMBL" id="CAH1779406.1"/>
    </source>
</evidence>
<keyword evidence="2" id="KW-1185">Reference proteome</keyword>
<dbReference type="EMBL" id="CAIIXF020000003">
    <property type="protein sequence ID" value="CAH1779406.1"/>
    <property type="molecule type" value="Genomic_DNA"/>
</dbReference>
<dbReference type="InterPro" id="IPR016187">
    <property type="entry name" value="CTDL_fold"/>
</dbReference>
<sequence length="105" mass="11997">NLLRAEIGSRNNSGFWLGMEYDSNSKSKYKWTDGTSWNQNVWNNALEPGNDPSRSKCGVFLKNGKWFLKVCSVNWYSFLCKMKRYPITTTTEAPSTTTPLKTTTV</sequence>
<accession>A0A8J1XT10</accession>
<dbReference type="SUPFAM" id="SSF56436">
    <property type="entry name" value="C-type lectin-like"/>
    <property type="match status" value="1"/>
</dbReference>
<feature type="non-terminal residue" evidence="1">
    <location>
        <position position="1"/>
    </location>
</feature>
<comment type="caution">
    <text evidence="1">The sequence shown here is derived from an EMBL/GenBank/DDBJ whole genome shotgun (WGS) entry which is preliminary data.</text>
</comment>
<organism evidence="1 2">
    <name type="scientific">Owenia fusiformis</name>
    <name type="common">Polychaete worm</name>
    <dbReference type="NCBI Taxonomy" id="6347"/>
    <lineage>
        <taxon>Eukaryota</taxon>
        <taxon>Metazoa</taxon>
        <taxon>Spiralia</taxon>
        <taxon>Lophotrochozoa</taxon>
        <taxon>Annelida</taxon>
        <taxon>Polychaeta</taxon>
        <taxon>Sedentaria</taxon>
        <taxon>Canalipalpata</taxon>
        <taxon>Sabellida</taxon>
        <taxon>Oweniida</taxon>
        <taxon>Oweniidae</taxon>
        <taxon>Owenia</taxon>
    </lineage>
</organism>
<protein>
    <submittedName>
        <fullName evidence="1">Uncharacterized protein</fullName>
    </submittedName>
</protein>